<keyword evidence="2" id="KW-1133">Transmembrane helix</keyword>
<evidence type="ECO:0008006" key="5">
    <source>
        <dbReference type="Google" id="ProtNLM"/>
    </source>
</evidence>
<feature type="region of interest" description="Disordered" evidence="1">
    <location>
        <begin position="82"/>
        <end position="116"/>
    </location>
</feature>
<reference evidence="3 4" key="1">
    <citation type="submission" date="2021-03" db="EMBL/GenBank/DDBJ databases">
        <title>Sequencing the genomes of 1000 actinobacteria strains.</title>
        <authorList>
            <person name="Klenk H.-P."/>
        </authorList>
    </citation>
    <scope>NUCLEOTIDE SEQUENCE [LARGE SCALE GENOMIC DNA]</scope>
    <source>
        <strain evidence="3 4">DSM 44506</strain>
    </source>
</reference>
<proteinExistence type="predicted"/>
<dbReference type="Proteomes" id="UP001519305">
    <property type="component" value="Unassembled WGS sequence"/>
</dbReference>
<dbReference type="EMBL" id="JAGINY010000001">
    <property type="protein sequence ID" value="MBP2331383.1"/>
    <property type="molecule type" value="Genomic_DNA"/>
</dbReference>
<sequence length="212" mass="20944">MRSDASLDDDSLECLAASLLGDEAPPPSVHSAWRRDHADGGDADSATVARPPFGSSFGGFAAAAAAAIVLLAGGIWVTAPGADRSPGGEAGDGPSSSRIAQPEETRPAAGGSESAQPEIDLAALGPAVADAMGAVDLGGLVDPALAEACLAEHGERADALLGAAPMAHGDRVGQLFVLSTGMHGQVTVLLTVNTCGSEPEAPVVHETIGRPG</sequence>
<gene>
    <name evidence="3" type="ORF">JOF33_000082</name>
</gene>
<evidence type="ECO:0000313" key="3">
    <source>
        <dbReference type="EMBL" id="MBP2331383.1"/>
    </source>
</evidence>
<keyword evidence="2" id="KW-0812">Transmembrane</keyword>
<evidence type="ECO:0000256" key="1">
    <source>
        <dbReference type="SAM" id="MobiDB-lite"/>
    </source>
</evidence>
<comment type="caution">
    <text evidence="3">The sequence shown here is derived from an EMBL/GenBank/DDBJ whole genome shotgun (WGS) entry which is preliminary data.</text>
</comment>
<feature type="transmembrane region" description="Helical" evidence="2">
    <location>
        <begin position="57"/>
        <end position="77"/>
    </location>
</feature>
<keyword evidence="2" id="KW-0472">Membrane</keyword>
<name>A0ABS4U3Z8_9CORY</name>
<organism evidence="3 4">
    <name type="scientific">Corynebacterium freneyi</name>
    <dbReference type="NCBI Taxonomy" id="134034"/>
    <lineage>
        <taxon>Bacteria</taxon>
        <taxon>Bacillati</taxon>
        <taxon>Actinomycetota</taxon>
        <taxon>Actinomycetes</taxon>
        <taxon>Mycobacteriales</taxon>
        <taxon>Corynebacteriaceae</taxon>
        <taxon>Corynebacterium</taxon>
    </lineage>
</organism>
<keyword evidence="4" id="KW-1185">Reference proteome</keyword>
<protein>
    <recommendedName>
        <fullName evidence="5">DUF732 domain-containing protein</fullName>
    </recommendedName>
</protein>
<accession>A0ABS4U3Z8</accession>
<feature type="region of interest" description="Disordered" evidence="1">
    <location>
        <begin position="17"/>
        <end position="47"/>
    </location>
</feature>
<evidence type="ECO:0000256" key="2">
    <source>
        <dbReference type="SAM" id="Phobius"/>
    </source>
</evidence>
<evidence type="ECO:0000313" key="4">
    <source>
        <dbReference type="Proteomes" id="UP001519305"/>
    </source>
</evidence>